<evidence type="ECO:0000256" key="1">
    <source>
        <dbReference type="SAM" id="Phobius"/>
    </source>
</evidence>
<feature type="transmembrane region" description="Helical" evidence="1">
    <location>
        <begin position="39"/>
        <end position="56"/>
    </location>
</feature>
<keyword evidence="1" id="KW-0812">Transmembrane</keyword>
<proteinExistence type="predicted"/>
<keyword evidence="3" id="KW-1185">Reference proteome</keyword>
<sequence>MDPRTALLVAALVVLVVVRVVRRQLAVSTVEPLREGARPGVVLAVVGVAVLPHAALDGTTAEAALALGAVLGVLAGVARGALAPLWHEAGAWWTRGTGATLAVWAAVIAVRVATGLLVTHRPPAAGEVLLFVGTSLAAQAAVLARRASAAPLVAAAA</sequence>
<dbReference type="RefSeq" id="WP_130491133.1">
    <property type="nucleotide sequence ID" value="NZ_SGXD01000001.1"/>
</dbReference>
<reference evidence="2 3" key="1">
    <citation type="submission" date="2019-02" db="EMBL/GenBank/DDBJ databases">
        <title>Genomic Encyclopedia of Type Strains, Phase IV (KMG-IV): sequencing the most valuable type-strain genomes for metagenomic binning, comparative biology and taxonomic classification.</title>
        <authorList>
            <person name="Goeker M."/>
        </authorList>
    </citation>
    <scope>NUCLEOTIDE SEQUENCE [LARGE SCALE GENOMIC DNA]</scope>
    <source>
        <strain evidence="2 3">DSM 45622</strain>
    </source>
</reference>
<dbReference type="EMBL" id="SGXD01000001">
    <property type="protein sequence ID" value="RZS91014.1"/>
    <property type="molecule type" value="Genomic_DNA"/>
</dbReference>
<dbReference type="Proteomes" id="UP000293638">
    <property type="component" value="Unassembled WGS sequence"/>
</dbReference>
<keyword evidence="1" id="KW-0472">Membrane</keyword>
<protein>
    <recommendedName>
        <fullName evidence="4">DUF1453 domain-containing protein</fullName>
    </recommendedName>
</protein>
<evidence type="ECO:0000313" key="3">
    <source>
        <dbReference type="Proteomes" id="UP000293638"/>
    </source>
</evidence>
<gene>
    <name evidence="2" type="ORF">EV189_0245</name>
</gene>
<feature type="transmembrane region" description="Helical" evidence="1">
    <location>
        <begin position="92"/>
        <end position="113"/>
    </location>
</feature>
<feature type="transmembrane region" description="Helical" evidence="1">
    <location>
        <begin position="63"/>
        <end position="86"/>
    </location>
</feature>
<organism evidence="2 3">
    <name type="scientific">Motilibacter rhizosphaerae</name>
    <dbReference type="NCBI Taxonomy" id="598652"/>
    <lineage>
        <taxon>Bacteria</taxon>
        <taxon>Bacillati</taxon>
        <taxon>Actinomycetota</taxon>
        <taxon>Actinomycetes</taxon>
        <taxon>Motilibacterales</taxon>
        <taxon>Motilibacteraceae</taxon>
        <taxon>Motilibacter</taxon>
    </lineage>
</organism>
<evidence type="ECO:0000313" key="2">
    <source>
        <dbReference type="EMBL" id="RZS91014.1"/>
    </source>
</evidence>
<keyword evidence="1" id="KW-1133">Transmembrane helix</keyword>
<evidence type="ECO:0008006" key="4">
    <source>
        <dbReference type="Google" id="ProtNLM"/>
    </source>
</evidence>
<accession>A0A4Q7NV72</accession>
<dbReference type="AlphaFoldDB" id="A0A4Q7NV72"/>
<name>A0A4Q7NV72_9ACTN</name>
<comment type="caution">
    <text evidence="2">The sequence shown here is derived from an EMBL/GenBank/DDBJ whole genome shotgun (WGS) entry which is preliminary data.</text>
</comment>